<dbReference type="AlphaFoldDB" id="A0AAN8F7L8"/>
<protein>
    <submittedName>
        <fullName evidence="2">Uncharacterized protein</fullName>
    </submittedName>
</protein>
<feature type="compositionally biased region" description="Basic and acidic residues" evidence="1">
    <location>
        <begin position="1"/>
        <end position="15"/>
    </location>
</feature>
<gene>
    <name evidence="2" type="ORF">GCK32_011522</name>
</gene>
<feature type="region of interest" description="Disordered" evidence="1">
    <location>
        <begin position="1"/>
        <end position="31"/>
    </location>
</feature>
<feature type="region of interest" description="Disordered" evidence="1">
    <location>
        <begin position="46"/>
        <end position="91"/>
    </location>
</feature>
<dbReference type="EMBL" id="WIXE01017235">
    <property type="protein sequence ID" value="KAK5971900.1"/>
    <property type="molecule type" value="Genomic_DNA"/>
</dbReference>
<feature type="compositionally biased region" description="Low complexity" evidence="1">
    <location>
        <begin position="80"/>
        <end position="91"/>
    </location>
</feature>
<feature type="region of interest" description="Disordered" evidence="1">
    <location>
        <begin position="159"/>
        <end position="181"/>
    </location>
</feature>
<accession>A0AAN8F7L8</accession>
<reference evidence="2 3" key="1">
    <citation type="submission" date="2019-10" db="EMBL/GenBank/DDBJ databases">
        <title>Assembly and Annotation for the nematode Trichostrongylus colubriformis.</title>
        <authorList>
            <person name="Martin J."/>
        </authorList>
    </citation>
    <scope>NUCLEOTIDE SEQUENCE [LARGE SCALE GENOMIC DNA]</scope>
    <source>
        <strain evidence="2">G859</strain>
        <tissue evidence="2">Whole worm</tissue>
    </source>
</reference>
<evidence type="ECO:0000313" key="3">
    <source>
        <dbReference type="Proteomes" id="UP001331761"/>
    </source>
</evidence>
<evidence type="ECO:0000256" key="1">
    <source>
        <dbReference type="SAM" id="MobiDB-lite"/>
    </source>
</evidence>
<evidence type="ECO:0000313" key="2">
    <source>
        <dbReference type="EMBL" id="KAK5971900.1"/>
    </source>
</evidence>
<sequence>MTKASSKKEHREASTHSRGARTSLTLKSKINVKENERIARMKAAREAYSKLSQARSAKQKIDSHVLHCKNDEKRRNKPHSSSSNTSNAAAASFKPMASSLEMIHSGGIRTNMGRASSIAGARSIVPRPSLLPLGINIFGPNVSAIDKMKVRDFIESRLNSGTTPKKAAPLPSGAGSELSSRTQFRVGATIEEQRESFGDGVFADEHVIHAERHMAPLCGSIAPHSILKKKKVP</sequence>
<comment type="caution">
    <text evidence="2">The sequence shown here is derived from an EMBL/GenBank/DDBJ whole genome shotgun (WGS) entry which is preliminary data.</text>
</comment>
<feature type="compositionally biased region" description="Basic and acidic residues" evidence="1">
    <location>
        <begin position="59"/>
        <end position="74"/>
    </location>
</feature>
<keyword evidence="3" id="KW-1185">Reference proteome</keyword>
<name>A0AAN8F7L8_TRICO</name>
<dbReference type="Proteomes" id="UP001331761">
    <property type="component" value="Unassembled WGS sequence"/>
</dbReference>
<organism evidence="2 3">
    <name type="scientific">Trichostrongylus colubriformis</name>
    <name type="common">Black scour worm</name>
    <dbReference type="NCBI Taxonomy" id="6319"/>
    <lineage>
        <taxon>Eukaryota</taxon>
        <taxon>Metazoa</taxon>
        <taxon>Ecdysozoa</taxon>
        <taxon>Nematoda</taxon>
        <taxon>Chromadorea</taxon>
        <taxon>Rhabditida</taxon>
        <taxon>Rhabditina</taxon>
        <taxon>Rhabditomorpha</taxon>
        <taxon>Strongyloidea</taxon>
        <taxon>Trichostrongylidae</taxon>
        <taxon>Trichostrongylus</taxon>
    </lineage>
</organism>
<feature type="compositionally biased region" description="Polar residues" evidence="1">
    <location>
        <begin position="16"/>
        <end position="28"/>
    </location>
</feature>
<proteinExistence type="predicted"/>